<organism evidence="6 7">
    <name type="scientific">Rhodoplanes tepidamans</name>
    <name type="common">Rhodoplanes cryptolactis</name>
    <dbReference type="NCBI Taxonomy" id="200616"/>
    <lineage>
        <taxon>Bacteria</taxon>
        <taxon>Pseudomonadati</taxon>
        <taxon>Pseudomonadota</taxon>
        <taxon>Alphaproteobacteria</taxon>
        <taxon>Hyphomicrobiales</taxon>
        <taxon>Nitrobacteraceae</taxon>
        <taxon>Rhodoplanes</taxon>
    </lineage>
</organism>
<feature type="region of interest" description="Disordered" evidence="2">
    <location>
        <begin position="430"/>
        <end position="449"/>
    </location>
</feature>
<dbReference type="Pfam" id="PF02563">
    <property type="entry name" value="Poly_export"/>
    <property type="match status" value="1"/>
</dbReference>
<keyword evidence="1" id="KW-0732">Signal</keyword>
<feature type="domain" description="Polysaccharide export protein N-terminal" evidence="3">
    <location>
        <begin position="48"/>
        <end position="134"/>
    </location>
</feature>
<dbReference type="InterPro" id="IPR019554">
    <property type="entry name" value="Soluble_ligand-bd"/>
</dbReference>
<dbReference type="InterPro" id="IPR058781">
    <property type="entry name" value="HH_AprE-like"/>
</dbReference>
<evidence type="ECO:0000259" key="4">
    <source>
        <dbReference type="Pfam" id="PF10531"/>
    </source>
</evidence>
<dbReference type="Gene3D" id="3.10.560.10">
    <property type="entry name" value="Outer membrane lipoprotein wza domain like"/>
    <property type="match status" value="1"/>
</dbReference>
<proteinExistence type="predicted"/>
<evidence type="ECO:0000313" key="7">
    <source>
        <dbReference type="Proteomes" id="UP001165652"/>
    </source>
</evidence>
<protein>
    <submittedName>
        <fullName evidence="6">Polysaccharide biosynthesis/export family protein</fullName>
    </submittedName>
</protein>
<evidence type="ECO:0000259" key="5">
    <source>
        <dbReference type="Pfam" id="PF25994"/>
    </source>
</evidence>
<feature type="domain" description="Soluble ligand binding" evidence="4">
    <location>
        <begin position="140"/>
        <end position="183"/>
    </location>
</feature>
<gene>
    <name evidence="6" type="ORF">PQJ73_06010</name>
</gene>
<feature type="domain" description="AprE-like long alpha-helical hairpin" evidence="5">
    <location>
        <begin position="191"/>
        <end position="373"/>
    </location>
</feature>
<accession>A0ABT5J6E9</accession>
<dbReference type="Proteomes" id="UP001165652">
    <property type="component" value="Unassembled WGS sequence"/>
</dbReference>
<dbReference type="InterPro" id="IPR049712">
    <property type="entry name" value="Poly_export"/>
</dbReference>
<reference evidence="6" key="2">
    <citation type="submission" date="2023-02" db="EMBL/GenBank/DDBJ databases">
        <authorList>
            <person name="Rayyan A."/>
            <person name="Meyer T."/>
            <person name="Kyndt J.A."/>
        </authorList>
    </citation>
    <scope>NUCLEOTIDE SEQUENCE</scope>
    <source>
        <strain evidence="6">DSM 9987</strain>
    </source>
</reference>
<reference evidence="6" key="1">
    <citation type="journal article" date="2023" name="Microbiol Resour">
        <title>Genome Sequences of Rhodoplanes serenus and Two Thermotolerant Strains, Rhodoplanes tepidamans and 'Rhodoplanes cryptolactis,' Further Refine the Genus.</title>
        <authorList>
            <person name="Rayyan A.A."/>
            <person name="Kyndt J.A."/>
        </authorList>
    </citation>
    <scope>NUCLEOTIDE SEQUENCE</scope>
    <source>
        <strain evidence="6">DSM 9987</strain>
    </source>
</reference>
<dbReference type="InterPro" id="IPR003715">
    <property type="entry name" value="Poly_export_N"/>
</dbReference>
<evidence type="ECO:0000256" key="2">
    <source>
        <dbReference type="SAM" id="MobiDB-lite"/>
    </source>
</evidence>
<dbReference type="Pfam" id="PF25994">
    <property type="entry name" value="HH_AprE"/>
    <property type="match status" value="1"/>
</dbReference>
<dbReference type="EMBL" id="JAQQLI010000006">
    <property type="protein sequence ID" value="MDC7785232.1"/>
    <property type="molecule type" value="Genomic_DNA"/>
</dbReference>
<evidence type="ECO:0000259" key="3">
    <source>
        <dbReference type="Pfam" id="PF02563"/>
    </source>
</evidence>
<dbReference type="PANTHER" id="PTHR33619:SF3">
    <property type="entry name" value="POLYSACCHARIDE EXPORT PROTEIN GFCE-RELATED"/>
    <property type="match status" value="1"/>
</dbReference>
<evidence type="ECO:0000313" key="6">
    <source>
        <dbReference type="EMBL" id="MDC7785232.1"/>
    </source>
</evidence>
<keyword evidence="7" id="KW-1185">Reference proteome</keyword>
<dbReference type="Pfam" id="PF10531">
    <property type="entry name" value="SLBB"/>
    <property type="match status" value="1"/>
</dbReference>
<evidence type="ECO:0000256" key="1">
    <source>
        <dbReference type="ARBA" id="ARBA00022729"/>
    </source>
</evidence>
<sequence>MTNQIEGRASGVQTAVRHRLVDRLDRRTSRFVSALLAAAVALWPPTAPAEPYRLGPQDKLRLKVIEWRAGKGEYQEWLPLNAEYVVNMAGNLAIPLIGEVPAAGRTTGDVATAISDALQRRAGLASRPDAAVEIVQYRPVYVVGEVERPGEYAYRPDLTPLQLLGLAGGMQRVSEAGLIRLERDRIVAAGSLESARLELRRNLARRARLEAELEDKPSLRHPSELPQDEESTRLIADETTLLRSRRDALQSQLTALSELEMLYAKEVTSLTNKIASQQKQIALAHRELKNVGSLVEKGLAVNAREFSMQRTVAELESKLLDFETASLRAQQEGRKAARDATDLRKERRAKIVAELQETRGAIEQLGARLNTANALIDEATVTAPRLTLERAASAVRVPVFSVVRTTGSTRAEIAADENTPLAPGDVLRVEKETRPPTSTVGALRPAEPR</sequence>
<dbReference type="Gene3D" id="3.30.1950.10">
    <property type="entry name" value="wza like domain"/>
    <property type="match status" value="1"/>
</dbReference>
<dbReference type="RefSeq" id="WP_272776078.1">
    <property type="nucleotide sequence ID" value="NZ_JAQQLI010000006.1"/>
</dbReference>
<comment type="caution">
    <text evidence="6">The sequence shown here is derived from an EMBL/GenBank/DDBJ whole genome shotgun (WGS) entry which is preliminary data.</text>
</comment>
<name>A0ABT5J6E9_RHOTP</name>
<dbReference type="PANTHER" id="PTHR33619">
    <property type="entry name" value="POLYSACCHARIDE EXPORT PROTEIN GFCE-RELATED"/>
    <property type="match status" value="1"/>
</dbReference>